<dbReference type="SUPFAM" id="SSF51735">
    <property type="entry name" value="NAD(P)-binding Rossmann-fold domains"/>
    <property type="match status" value="1"/>
</dbReference>
<comment type="catalytic activity">
    <reaction evidence="6">
        <text>a primary alcohol + NADP(+) = an aldehyde + NADPH + H(+)</text>
        <dbReference type="Rhea" id="RHEA:15937"/>
        <dbReference type="ChEBI" id="CHEBI:15378"/>
        <dbReference type="ChEBI" id="CHEBI:15734"/>
        <dbReference type="ChEBI" id="CHEBI:17478"/>
        <dbReference type="ChEBI" id="CHEBI:57783"/>
        <dbReference type="ChEBI" id="CHEBI:58349"/>
        <dbReference type="EC" id="1.1.1.2"/>
    </reaction>
</comment>
<dbReference type="CDD" id="cd05283">
    <property type="entry name" value="CAD1"/>
    <property type="match status" value="1"/>
</dbReference>
<dbReference type="Gene3D" id="3.90.180.10">
    <property type="entry name" value="Medium-chain alcohol dehydrogenases, catalytic domain"/>
    <property type="match status" value="1"/>
</dbReference>
<sequence>MTTTTPAIIVDEAKGAFRQGTIERRDLRPDDVRIAVKYAGICHSDIHQAREEWGEARFPMVPGHEIAGVVTEVGADVTRFSVGDHVGVGCMVDSCGECEMCRADHENFCEKGMVVTYNGVNYDGEEAFGGYSQEIVVSDRFTLRIPDGISLDEAAPLLCAGITTYTPLQRWVTEPGQKVAVVGMGGLGHMGVKIAAAMGAEVTVLSRTTSKEEDGKAYGAVDYRATSDDATWEDLKGTFDVILCTISADLPVDSYLGLLKPFGTFVNVGLPENTQSVHFGSLITGDKTLAGSNIGGIKGTQEMLDFCAEHGIGATVEVIGADEVDRAYDDVVDSKVRYRYVIDTSTITPQD</sequence>
<protein>
    <recommendedName>
        <fullName evidence="5">alcohol dehydrogenase (NADP(+))</fullName>
        <ecNumber evidence="5">1.1.1.2</ecNumber>
    </recommendedName>
</protein>
<dbReference type="GO" id="GO:0008270">
    <property type="term" value="F:zinc ion binding"/>
    <property type="evidence" value="ECO:0007669"/>
    <property type="project" value="InterPro"/>
</dbReference>
<evidence type="ECO:0000313" key="9">
    <source>
        <dbReference type="EMBL" id="MBR7743832.1"/>
    </source>
</evidence>
<dbReference type="InterPro" id="IPR036291">
    <property type="entry name" value="NAD(P)-bd_dom_sf"/>
</dbReference>
<dbReference type="GO" id="GO:0008106">
    <property type="term" value="F:alcohol dehydrogenase (NADP+) activity"/>
    <property type="evidence" value="ECO:0007669"/>
    <property type="project" value="UniProtKB-EC"/>
</dbReference>
<reference evidence="9" key="1">
    <citation type="submission" date="2021-04" db="EMBL/GenBank/DDBJ databases">
        <title>Phycicoccus avicenniae sp. nov., a novel endophytic actinomycetes isolated from branch of Avicennia mariana.</title>
        <authorList>
            <person name="Tuo L."/>
        </authorList>
    </citation>
    <scope>NUCLEOTIDE SEQUENCE</scope>
    <source>
        <strain evidence="9">BSK3Z-2</strain>
    </source>
</reference>
<dbReference type="PANTHER" id="PTHR42683">
    <property type="entry name" value="ALDEHYDE REDUCTASE"/>
    <property type="match status" value="1"/>
</dbReference>
<evidence type="ECO:0000256" key="2">
    <source>
        <dbReference type="ARBA" id="ARBA00022723"/>
    </source>
</evidence>
<dbReference type="InterPro" id="IPR020843">
    <property type="entry name" value="ER"/>
</dbReference>
<feature type="domain" description="Enoyl reductase (ER)" evidence="8">
    <location>
        <begin position="15"/>
        <end position="342"/>
    </location>
</feature>
<keyword evidence="10" id="KW-1185">Reference proteome</keyword>
<comment type="caution">
    <text evidence="9">The sequence shown here is derived from an EMBL/GenBank/DDBJ whole genome shotgun (WGS) entry which is preliminary data.</text>
</comment>
<comment type="similarity">
    <text evidence="7">Belongs to the zinc-containing alcohol dehydrogenase family.</text>
</comment>
<dbReference type="SMART" id="SM00829">
    <property type="entry name" value="PKS_ER"/>
    <property type="match status" value="1"/>
</dbReference>
<dbReference type="SUPFAM" id="SSF50129">
    <property type="entry name" value="GroES-like"/>
    <property type="match status" value="1"/>
</dbReference>
<keyword evidence="3 7" id="KW-0862">Zinc</keyword>
<organism evidence="9 10">
    <name type="scientific">Phycicoccus avicenniae</name>
    <dbReference type="NCBI Taxonomy" id="2828860"/>
    <lineage>
        <taxon>Bacteria</taxon>
        <taxon>Bacillati</taxon>
        <taxon>Actinomycetota</taxon>
        <taxon>Actinomycetes</taxon>
        <taxon>Micrococcales</taxon>
        <taxon>Intrasporangiaceae</taxon>
        <taxon>Phycicoccus</taxon>
    </lineage>
</organism>
<accession>A0A941DCI2</accession>
<keyword evidence="2 7" id="KW-0479">Metal-binding</keyword>
<evidence type="ECO:0000313" key="10">
    <source>
        <dbReference type="Proteomes" id="UP000677016"/>
    </source>
</evidence>
<dbReference type="Pfam" id="PF08240">
    <property type="entry name" value="ADH_N"/>
    <property type="match status" value="1"/>
</dbReference>
<dbReference type="RefSeq" id="WP_211603084.1">
    <property type="nucleotide sequence ID" value="NZ_JAGSNF010000015.1"/>
</dbReference>
<dbReference type="Gene3D" id="3.40.50.720">
    <property type="entry name" value="NAD(P)-binding Rossmann-like Domain"/>
    <property type="match status" value="1"/>
</dbReference>
<dbReference type="FunFam" id="3.40.50.720:FF:000022">
    <property type="entry name" value="Cinnamyl alcohol dehydrogenase"/>
    <property type="match status" value="1"/>
</dbReference>
<dbReference type="InterPro" id="IPR047109">
    <property type="entry name" value="CAD-like"/>
</dbReference>
<comment type="cofactor">
    <cofactor evidence="1 7">
        <name>Zn(2+)</name>
        <dbReference type="ChEBI" id="CHEBI:29105"/>
    </cofactor>
</comment>
<evidence type="ECO:0000256" key="1">
    <source>
        <dbReference type="ARBA" id="ARBA00001947"/>
    </source>
</evidence>
<dbReference type="Pfam" id="PF00107">
    <property type="entry name" value="ADH_zinc_N"/>
    <property type="match status" value="1"/>
</dbReference>
<dbReference type="PROSITE" id="PS00059">
    <property type="entry name" value="ADH_ZINC"/>
    <property type="match status" value="1"/>
</dbReference>
<gene>
    <name evidence="9" type="ORF">KC207_11075</name>
</gene>
<dbReference type="InterPro" id="IPR013149">
    <property type="entry name" value="ADH-like_C"/>
</dbReference>
<dbReference type="InterPro" id="IPR011032">
    <property type="entry name" value="GroES-like_sf"/>
</dbReference>
<dbReference type="InterPro" id="IPR002328">
    <property type="entry name" value="ADH_Zn_CS"/>
</dbReference>
<evidence type="ECO:0000256" key="4">
    <source>
        <dbReference type="ARBA" id="ARBA00023002"/>
    </source>
</evidence>
<dbReference type="EMBL" id="JAGSNF010000015">
    <property type="protein sequence ID" value="MBR7743832.1"/>
    <property type="molecule type" value="Genomic_DNA"/>
</dbReference>
<evidence type="ECO:0000256" key="5">
    <source>
        <dbReference type="ARBA" id="ARBA00024074"/>
    </source>
</evidence>
<dbReference type="InterPro" id="IPR013154">
    <property type="entry name" value="ADH-like_N"/>
</dbReference>
<dbReference type="AlphaFoldDB" id="A0A941DCI2"/>
<evidence type="ECO:0000256" key="3">
    <source>
        <dbReference type="ARBA" id="ARBA00022833"/>
    </source>
</evidence>
<evidence type="ECO:0000259" key="8">
    <source>
        <dbReference type="SMART" id="SM00829"/>
    </source>
</evidence>
<evidence type="ECO:0000256" key="6">
    <source>
        <dbReference type="ARBA" id="ARBA00048262"/>
    </source>
</evidence>
<name>A0A941DCI2_9MICO</name>
<dbReference type="EC" id="1.1.1.2" evidence="5"/>
<evidence type="ECO:0000256" key="7">
    <source>
        <dbReference type="RuleBase" id="RU361277"/>
    </source>
</evidence>
<dbReference type="Proteomes" id="UP000677016">
    <property type="component" value="Unassembled WGS sequence"/>
</dbReference>
<proteinExistence type="inferred from homology"/>
<keyword evidence="4" id="KW-0560">Oxidoreductase</keyword>